<dbReference type="Proteomes" id="UP000735302">
    <property type="component" value="Unassembled WGS sequence"/>
</dbReference>
<dbReference type="EMBL" id="BLXT01003842">
    <property type="protein sequence ID" value="GFO07185.1"/>
    <property type="molecule type" value="Genomic_DNA"/>
</dbReference>
<organism evidence="1 2">
    <name type="scientific">Plakobranchus ocellatus</name>
    <dbReference type="NCBI Taxonomy" id="259542"/>
    <lineage>
        <taxon>Eukaryota</taxon>
        <taxon>Metazoa</taxon>
        <taxon>Spiralia</taxon>
        <taxon>Lophotrochozoa</taxon>
        <taxon>Mollusca</taxon>
        <taxon>Gastropoda</taxon>
        <taxon>Heterobranchia</taxon>
        <taxon>Euthyneura</taxon>
        <taxon>Panpulmonata</taxon>
        <taxon>Sacoglossa</taxon>
        <taxon>Placobranchoidea</taxon>
        <taxon>Plakobranchidae</taxon>
        <taxon>Plakobranchus</taxon>
    </lineage>
</organism>
<proteinExistence type="predicted"/>
<evidence type="ECO:0000313" key="1">
    <source>
        <dbReference type="EMBL" id="GFO07185.1"/>
    </source>
</evidence>
<protein>
    <submittedName>
        <fullName evidence="1">Uncharacterized protein</fullName>
    </submittedName>
</protein>
<evidence type="ECO:0000313" key="2">
    <source>
        <dbReference type="Proteomes" id="UP000735302"/>
    </source>
</evidence>
<keyword evidence="2" id="KW-1185">Reference proteome</keyword>
<dbReference type="AlphaFoldDB" id="A0AAV4AK08"/>
<name>A0AAV4AK08_9GAST</name>
<accession>A0AAV4AK08</accession>
<comment type="caution">
    <text evidence="1">The sequence shown here is derived from an EMBL/GenBank/DDBJ whole genome shotgun (WGS) entry which is preliminary data.</text>
</comment>
<reference evidence="1 2" key="1">
    <citation type="journal article" date="2021" name="Elife">
        <title>Chloroplast acquisition without the gene transfer in kleptoplastic sea slugs, Plakobranchus ocellatus.</title>
        <authorList>
            <person name="Maeda T."/>
            <person name="Takahashi S."/>
            <person name="Yoshida T."/>
            <person name="Shimamura S."/>
            <person name="Takaki Y."/>
            <person name="Nagai Y."/>
            <person name="Toyoda A."/>
            <person name="Suzuki Y."/>
            <person name="Arimoto A."/>
            <person name="Ishii H."/>
            <person name="Satoh N."/>
            <person name="Nishiyama T."/>
            <person name="Hasebe M."/>
            <person name="Maruyama T."/>
            <person name="Minagawa J."/>
            <person name="Obokata J."/>
            <person name="Shigenobu S."/>
        </authorList>
    </citation>
    <scope>NUCLEOTIDE SEQUENCE [LARGE SCALE GENOMIC DNA]</scope>
</reference>
<sequence>MVLTLEGSQKYGITHSVSSSLSCDSPPNLASLGHIEQHVLEEGVHLGSASHVLAEQGLEHTPVGAEERGQTHEQARVVHHVAGPGHTDVLMQQLLDNRVELVNGAWAGQAWIACIEETNKGEDGSTAFSKRTSGQRMPPVATLFTLKNNFSRWPRYRVERSTPVAVVPPSGLSTS</sequence>
<gene>
    <name evidence="1" type="ORF">PoB_003369000</name>
</gene>